<evidence type="ECO:0000313" key="3">
    <source>
        <dbReference type="EMBL" id="MDR6940399.1"/>
    </source>
</evidence>
<dbReference type="Pfam" id="PF13439">
    <property type="entry name" value="Glyco_transf_4"/>
    <property type="match status" value="1"/>
</dbReference>
<dbReference type="RefSeq" id="WP_310091005.1">
    <property type="nucleotide sequence ID" value="NZ_JAVDUU010000001.1"/>
</dbReference>
<proteinExistence type="predicted"/>
<gene>
    <name evidence="3" type="ORF">J2W55_000227</name>
</gene>
<protein>
    <submittedName>
        <fullName evidence="3">Glycosyltransferase involved in cell wall biosynthesis</fullName>
    </submittedName>
</protein>
<dbReference type="EMBL" id="JAVDUU010000001">
    <property type="protein sequence ID" value="MDR6940399.1"/>
    <property type="molecule type" value="Genomic_DNA"/>
</dbReference>
<comment type="caution">
    <text evidence="3">The sequence shown here is derived from an EMBL/GenBank/DDBJ whole genome shotgun (WGS) entry which is preliminary data.</text>
</comment>
<organism evidence="3 4">
    <name type="scientific">Mucilaginibacter pocheonensis</name>
    <dbReference type="NCBI Taxonomy" id="398050"/>
    <lineage>
        <taxon>Bacteria</taxon>
        <taxon>Pseudomonadati</taxon>
        <taxon>Bacteroidota</taxon>
        <taxon>Sphingobacteriia</taxon>
        <taxon>Sphingobacteriales</taxon>
        <taxon>Sphingobacteriaceae</taxon>
        <taxon>Mucilaginibacter</taxon>
    </lineage>
</organism>
<dbReference type="Pfam" id="PF00534">
    <property type="entry name" value="Glycos_transf_1"/>
    <property type="match status" value="1"/>
</dbReference>
<dbReference type="InterPro" id="IPR001296">
    <property type="entry name" value="Glyco_trans_1"/>
</dbReference>
<reference evidence="3 4" key="1">
    <citation type="submission" date="2023-07" db="EMBL/GenBank/DDBJ databases">
        <title>Sorghum-associated microbial communities from plants grown in Nebraska, USA.</title>
        <authorList>
            <person name="Schachtman D."/>
        </authorList>
    </citation>
    <scope>NUCLEOTIDE SEQUENCE [LARGE SCALE GENOMIC DNA]</scope>
    <source>
        <strain evidence="3 4">3262</strain>
    </source>
</reference>
<name>A0ABU1T527_9SPHI</name>
<sequence>MKVLQVSAAYKPAYIYGGPTMSVAMLCEQLVKTGCPVHVYTTTANGVNELDILADEPVNIDGVTVTYFKRITKDHTHFSPALLKTVWKTAKEYDAVHIHAWWNLVSVFSCLIALWHKVPVIVSARGTLSPYSFNNKNRGIKSVIHSILGKPLLKRCHFHVTSNRESEAVNTFGAKSIINIPNFVKLPAPRQSTEKPVSETFKLIFFSRIEEKKGLDILFRALSTVKVSFHLTIAGTGNEDYIDHLKLLAITYNIQHKITWAGFVNETKFELLRQHHLFVLPSYDENFGNAVIESLSVGTAVLVSEGVGLAGYIRKNNFGWVCQHDPQSISDAIENIAQHEQNRLQQIRSTTPTAIRCDFDEDGLTKQYLDMYQQIISI</sequence>
<accession>A0ABU1T527</accession>
<evidence type="ECO:0000259" key="2">
    <source>
        <dbReference type="Pfam" id="PF13439"/>
    </source>
</evidence>
<dbReference type="Gene3D" id="3.40.50.2000">
    <property type="entry name" value="Glycogen Phosphorylase B"/>
    <property type="match status" value="2"/>
</dbReference>
<evidence type="ECO:0000313" key="4">
    <source>
        <dbReference type="Proteomes" id="UP001247620"/>
    </source>
</evidence>
<dbReference type="InterPro" id="IPR028098">
    <property type="entry name" value="Glyco_trans_4-like_N"/>
</dbReference>
<dbReference type="SUPFAM" id="SSF53756">
    <property type="entry name" value="UDP-Glycosyltransferase/glycogen phosphorylase"/>
    <property type="match status" value="1"/>
</dbReference>
<evidence type="ECO:0000259" key="1">
    <source>
        <dbReference type="Pfam" id="PF00534"/>
    </source>
</evidence>
<keyword evidence="4" id="KW-1185">Reference proteome</keyword>
<feature type="domain" description="Glycosyl transferase family 1" evidence="1">
    <location>
        <begin position="198"/>
        <end position="346"/>
    </location>
</feature>
<feature type="domain" description="Glycosyltransferase subfamily 4-like N-terminal" evidence="2">
    <location>
        <begin position="16"/>
        <end position="185"/>
    </location>
</feature>
<dbReference type="NCBIfam" id="NF046085">
    <property type="entry name" value="XrtY_assoc_Gly1"/>
    <property type="match status" value="1"/>
</dbReference>
<dbReference type="PANTHER" id="PTHR12526">
    <property type="entry name" value="GLYCOSYLTRANSFERASE"/>
    <property type="match status" value="1"/>
</dbReference>
<dbReference type="Proteomes" id="UP001247620">
    <property type="component" value="Unassembled WGS sequence"/>
</dbReference>